<protein>
    <submittedName>
        <fullName evidence="2">DUF427-domain-containing protein</fullName>
    </submittedName>
</protein>
<dbReference type="Gene3D" id="2.170.150.40">
    <property type="entry name" value="Domain of unknown function (DUF427)"/>
    <property type="match status" value="2"/>
</dbReference>
<dbReference type="Proteomes" id="UP000235786">
    <property type="component" value="Unassembled WGS sequence"/>
</dbReference>
<dbReference type="OrthoDB" id="18996at2759"/>
<evidence type="ECO:0000259" key="1">
    <source>
        <dbReference type="Pfam" id="PF04248"/>
    </source>
</evidence>
<proteinExistence type="predicted"/>
<dbReference type="AlphaFoldDB" id="A0A2J6S229"/>
<organism evidence="2 3">
    <name type="scientific">Hyaloscypha variabilis (strain UAMH 11265 / GT02V1 / F)</name>
    <name type="common">Meliniomyces variabilis</name>
    <dbReference type="NCBI Taxonomy" id="1149755"/>
    <lineage>
        <taxon>Eukaryota</taxon>
        <taxon>Fungi</taxon>
        <taxon>Dikarya</taxon>
        <taxon>Ascomycota</taxon>
        <taxon>Pezizomycotina</taxon>
        <taxon>Leotiomycetes</taxon>
        <taxon>Helotiales</taxon>
        <taxon>Hyaloscyphaceae</taxon>
        <taxon>Hyaloscypha</taxon>
        <taxon>Hyaloscypha variabilis</taxon>
    </lineage>
</organism>
<evidence type="ECO:0000313" key="3">
    <source>
        <dbReference type="Proteomes" id="UP000235786"/>
    </source>
</evidence>
<feature type="domain" description="DUF427" evidence="1">
    <location>
        <begin position="185"/>
        <end position="277"/>
    </location>
</feature>
<dbReference type="Pfam" id="PF04248">
    <property type="entry name" value="NTP_transf_9"/>
    <property type="match status" value="2"/>
</dbReference>
<dbReference type="PANTHER" id="PTHR34310">
    <property type="entry name" value="DUF427 DOMAIN PROTEIN (AFU_ORTHOLOGUE AFUA_3G02220)"/>
    <property type="match status" value="1"/>
</dbReference>
<keyword evidence="3" id="KW-1185">Reference proteome</keyword>
<evidence type="ECO:0000313" key="2">
    <source>
        <dbReference type="EMBL" id="PMD44830.1"/>
    </source>
</evidence>
<reference evidence="2 3" key="1">
    <citation type="submission" date="2016-04" db="EMBL/GenBank/DDBJ databases">
        <title>A degradative enzymes factory behind the ericoid mycorrhizal symbiosis.</title>
        <authorList>
            <consortium name="DOE Joint Genome Institute"/>
            <person name="Martino E."/>
            <person name="Morin E."/>
            <person name="Grelet G."/>
            <person name="Kuo A."/>
            <person name="Kohler A."/>
            <person name="Daghino S."/>
            <person name="Barry K."/>
            <person name="Choi C."/>
            <person name="Cichocki N."/>
            <person name="Clum A."/>
            <person name="Copeland A."/>
            <person name="Hainaut M."/>
            <person name="Haridas S."/>
            <person name="Labutti K."/>
            <person name="Lindquist E."/>
            <person name="Lipzen A."/>
            <person name="Khouja H.-R."/>
            <person name="Murat C."/>
            <person name="Ohm R."/>
            <person name="Olson A."/>
            <person name="Spatafora J."/>
            <person name="Veneault-Fourrey C."/>
            <person name="Henrissat B."/>
            <person name="Grigoriev I."/>
            <person name="Martin F."/>
            <person name="Perotto S."/>
        </authorList>
    </citation>
    <scope>NUCLEOTIDE SEQUENCE [LARGE SCALE GENOMIC DNA]</scope>
    <source>
        <strain evidence="2 3">F</strain>
    </source>
</reference>
<name>A0A2J6S229_HYAVF</name>
<dbReference type="EMBL" id="KZ613940">
    <property type="protein sequence ID" value="PMD44830.1"/>
    <property type="molecule type" value="Genomic_DNA"/>
</dbReference>
<dbReference type="InterPro" id="IPR038694">
    <property type="entry name" value="DUF427_sf"/>
</dbReference>
<accession>A0A2J6S229</accession>
<dbReference type="STRING" id="1149755.A0A2J6S229"/>
<sequence length="290" mass="32989">MHDYQDTSKGVLNTSYIVQTPQLSDLDHQRLSKSTPKQIQASSRMADLEKLAATLATTGPVKVEATPRRVRAVFNGTYLFDTTSALHVWEHKYFPQFWVPISAFDTSILTKAAPYDPDGVAFRASIKVKDKTSDRVIISENGPLKGHVRVEFKAADAWFEEDQQIYDHPKNPYTRIDILPSSRKITVKIGGVTVAESSNPSFLFETGLRTRFYLPKTSVKWEYLSKSDTTSKCPYKGLAQYYNVTIDGKEYKDVIWRYEYPTHESAAIQGLVCFYNEKVDTYIDGVLEEK</sequence>
<feature type="domain" description="DUF427" evidence="1">
    <location>
        <begin position="70"/>
        <end position="112"/>
    </location>
</feature>
<dbReference type="PANTHER" id="PTHR34310:SF9">
    <property type="entry name" value="BLR5716 PROTEIN"/>
    <property type="match status" value="1"/>
</dbReference>
<gene>
    <name evidence="2" type="ORF">L207DRAFT_629386</name>
</gene>
<dbReference type="InterPro" id="IPR007361">
    <property type="entry name" value="DUF427"/>
</dbReference>